<dbReference type="PATRIC" id="fig|80878.5.peg.2322"/>
<proteinExistence type="predicted"/>
<dbReference type="InterPro" id="IPR000905">
    <property type="entry name" value="Gcp-like_dom"/>
</dbReference>
<dbReference type="AlphaFoldDB" id="A0A0D7K809"/>
<organism evidence="2 3">
    <name type="scientific">Acidovorax temperans</name>
    <dbReference type="NCBI Taxonomy" id="80878"/>
    <lineage>
        <taxon>Bacteria</taxon>
        <taxon>Pseudomonadati</taxon>
        <taxon>Pseudomonadota</taxon>
        <taxon>Betaproteobacteria</taxon>
        <taxon>Burkholderiales</taxon>
        <taxon>Comamonadaceae</taxon>
        <taxon>Acidovorax</taxon>
    </lineage>
</organism>
<dbReference type="InterPro" id="IPR043129">
    <property type="entry name" value="ATPase_NBD"/>
</dbReference>
<dbReference type="InterPro" id="IPR022496">
    <property type="entry name" value="T6A_TsaB"/>
</dbReference>
<accession>A0A0D7K809</accession>
<dbReference type="OrthoDB" id="9809995at2"/>
<dbReference type="Gene3D" id="3.30.420.40">
    <property type="match status" value="2"/>
</dbReference>
<evidence type="ECO:0000259" key="1">
    <source>
        <dbReference type="Pfam" id="PF00814"/>
    </source>
</evidence>
<feature type="domain" description="Gcp-like" evidence="1">
    <location>
        <begin position="35"/>
        <end position="131"/>
    </location>
</feature>
<evidence type="ECO:0000313" key="3">
    <source>
        <dbReference type="Proteomes" id="UP000032566"/>
    </source>
</evidence>
<dbReference type="PANTHER" id="PTHR11735:SF11">
    <property type="entry name" value="TRNA THREONYLCARBAMOYLADENOSINE BIOSYNTHESIS PROTEIN TSAB"/>
    <property type="match status" value="1"/>
</dbReference>
<gene>
    <name evidence="2" type="ORF">RP29_12770</name>
</gene>
<dbReference type="Proteomes" id="UP000032566">
    <property type="component" value="Unassembled WGS sequence"/>
</dbReference>
<dbReference type="RefSeq" id="WP_044399050.1">
    <property type="nucleotide sequence ID" value="NZ_JXYQ01000040.1"/>
</dbReference>
<dbReference type="EMBL" id="JXYQ01000040">
    <property type="protein sequence ID" value="KJA10139.1"/>
    <property type="molecule type" value="Genomic_DNA"/>
</dbReference>
<evidence type="ECO:0000313" key="2">
    <source>
        <dbReference type="EMBL" id="KJA10139.1"/>
    </source>
</evidence>
<reference evidence="2 3" key="1">
    <citation type="submission" date="2014-12" db="EMBL/GenBank/DDBJ databases">
        <title>Isolation of bacteria from lake water.</title>
        <authorList>
            <person name="Sheng K.-Y."/>
            <person name="Chin P.-S."/>
            <person name="Chan K.-G."/>
            <person name="Tan G.S."/>
        </authorList>
    </citation>
    <scope>NUCLEOTIDE SEQUENCE [LARGE SCALE GENOMIC DNA]</scope>
    <source>
        <strain evidence="2 3">KY4</strain>
    </source>
</reference>
<keyword evidence="3" id="KW-1185">Reference proteome</keyword>
<dbReference type="STRING" id="80878.RP29_12770"/>
<dbReference type="CDD" id="cd24032">
    <property type="entry name" value="ASKHA_NBD_TsaB"/>
    <property type="match status" value="1"/>
</dbReference>
<sequence>MNLLAFDTSTDTLSIAVQRGDAVWQHTGAGGAQASAALIPAIQRLLAEAGLGFDTLDAIVFGRGPGSFTGLRTACAVAQGLAFGARNGQGTPVVPVDTLLAVAEEARQQHGCTQVLAVLDARMNEVYSAHCTWQEATRQWSTDADFGLSAPEALTLADAALWTVAGNAQAAYGERLLPQARHVPALPTATALLRLAPALLAAGAAVPASEALPRYIRDKVAQTTAEREALRAKAAAGTTAP</sequence>
<dbReference type="Pfam" id="PF00814">
    <property type="entry name" value="TsaD"/>
    <property type="match status" value="1"/>
</dbReference>
<dbReference type="PANTHER" id="PTHR11735">
    <property type="entry name" value="TRNA N6-ADENOSINE THREONYLCARBAMOYLTRANSFERASE"/>
    <property type="match status" value="1"/>
</dbReference>
<protein>
    <submittedName>
        <fullName evidence="2">Peptidase M22</fullName>
    </submittedName>
</protein>
<dbReference type="GO" id="GO:0005829">
    <property type="term" value="C:cytosol"/>
    <property type="evidence" value="ECO:0007669"/>
    <property type="project" value="TreeGrafter"/>
</dbReference>
<dbReference type="SUPFAM" id="SSF53067">
    <property type="entry name" value="Actin-like ATPase domain"/>
    <property type="match status" value="2"/>
</dbReference>
<comment type="caution">
    <text evidence="2">The sequence shown here is derived from an EMBL/GenBank/DDBJ whole genome shotgun (WGS) entry which is preliminary data.</text>
</comment>
<dbReference type="NCBIfam" id="TIGR03725">
    <property type="entry name" value="T6A_YeaZ"/>
    <property type="match status" value="1"/>
</dbReference>
<name>A0A0D7K809_9BURK</name>
<dbReference type="GO" id="GO:0002949">
    <property type="term" value="P:tRNA threonylcarbamoyladenosine modification"/>
    <property type="evidence" value="ECO:0007669"/>
    <property type="project" value="InterPro"/>
</dbReference>